<dbReference type="Proteomes" id="UP001596139">
    <property type="component" value="Unassembled WGS sequence"/>
</dbReference>
<dbReference type="InterPro" id="IPR029063">
    <property type="entry name" value="SAM-dependent_MTases_sf"/>
</dbReference>
<dbReference type="InterPro" id="IPR016461">
    <property type="entry name" value="COMT-like"/>
</dbReference>
<dbReference type="InterPro" id="IPR036388">
    <property type="entry name" value="WH-like_DNA-bd_sf"/>
</dbReference>
<dbReference type="SUPFAM" id="SSF53335">
    <property type="entry name" value="S-adenosyl-L-methionine-dependent methyltransferases"/>
    <property type="match status" value="1"/>
</dbReference>
<dbReference type="GO" id="GO:0008168">
    <property type="term" value="F:methyltransferase activity"/>
    <property type="evidence" value="ECO:0007669"/>
    <property type="project" value="UniProtKB-KW"/>
</dbReference>
<dbReference type="SUPFAM" id="SSF46785">
    <property type="entry name" value="Winged helix' DNA-binding domain"/>
    <property type="match status" value="1"/>
</dbReference>
<dbReference type="InterPro" id="IPR001077">
    <property type="entry name" value="COMT_C"/>
</dbReference>
<accession>A0ABW1MVS0</accession>
<dbReference type="InterPro" id="IPR012967">
    <property type="entry name" value="COMT_dimerisation"/>
</dbReference>
<feature type="compositionally biased region" description="Low complexity" evidence="4">
    <location>
        <begin position="1"/>
        <end position="21"/>
    </location>
</feature>
<dbReference type="Gene3D" id="3.40.50.150">
    <property type="entry name" value="Vaccinia Virus protein VP39"/>
    <property type="match status" value="1"/>
</dbReference>
<dbReference type="GO" id="GO:0032259">
    <property type="term" value="P:methylation"/>
    <property type="evidence" value="ECO:0007669"/>
    <property type="project" value="UniProtKB-KW"/>
</dbReference>
<dbReference type="PROSITE" id="PS51683">
    <property type="entry name" value="SAM_OMT_II"/>
    <property type="match status" value="1"/>
</dbReference>
<keyword evidence="8" id="KW-1185">Reference proteome</keyword>
<organism evidence="7 8">
    <name type="scientific">Streptomyces ochraceiscleroticus</name>
    <dbReference type="NCBI Taxonomy" id="47761"/>
    <lineage>
        <taxon>Bacteria</taxon>
        <taxon>Bacillati</taxon>
        <taxon>Actinomycetota</taxon>
        <taxon>Actinomycetes</taxon>
        <taxon>Kitasatosporales</taxon>
        <taxon>Streptomycetaceae</taxon>
        <taxon>Streptomyces</taxon>
    </lineage>
</organism>
<evidence type="ECO:0000256" key="4">
    <source>
        <dbReference type="SAM" id="MobiDB-lite"/>
    </source>
</evidence>
<evidence type="ECO:0000313" key="8">
    <source>
        <dbReference type="Proteomes" id="UP001596139"/>
    </source>
</evidence>
<gene>
    <name evidence="7" type="ORF">ACFP4F_35275</name>
</gene>
<evidence type="ECO:0000256" key="2">
    <source>
        <dbReference type="ARBA" id="ARBA00022679"/>
    </source>
</evidence>
<dbReference type="EMBL" id="JBHSPX010000015">
    <property type="protein sequence ID" value="MFC6067783.1"/>
    <property type="molecule type" value="Genomic_DNA"/>
</dbReference>
<proteinExistence type="predicted"/>
<comment type="caution">
    <text evidence="7">The sequence shown here is derived from an EMBL/GenBank/DDBJ whole genome shotgun (WGS) entry which is preliminary data.</text>
</comment>
<evidence type="ECO:0000256" key="1">
    <source>
        <dbReference type="ARBA" id="ARBA00022603"/>
    </source>
</evidence>
<feature type="region of interest" description="Disordered" evidence="4">
    <location>
        <begin position="1"/>
        <end position="25"/>
    </location>
</feature>
<keyword evidence="3" id="KW-0949">S-adenosyl-L-methionine</keyword>
<keyword evidence="2" id="KW-0808">Transferase</keyword>
<sequence length="366" mass="39152">MTTSSTGRPTGRPADRPAAGRPPEDPVAFLMEHALGHLFSAALRTAVEYRIADHLAAGPRTADQLAEATGTHGPHLRRVLRYLATRDIFREDATGAFRLTPAAQPLRSDVPHSLRDAVLMLTDETFRRSSAALAETVRSAGPSFDRLFGAPLFEFLASDPGTRELFDSGMASLSGPVDGLVAESYPFPEGSTVVDVGGGRGGLLRSVLELHPSLSGVLYDQAPAIARHLLDVPELAGRWRAEAGDFFASVPEGGDVYVLKHVLHDWPDAACVDILRQVRAAIPARGRLLIVDSVLPQGNAPHYGKAMDVAMMAVLDGRERTAEEYATLLSAADFRLTRVLSTPAFPSIVESVPAERTAPRVAEGNG</sequence>
<evidence type="ECO:0000256" key="3">
    <source>
        <dbReference type="ARBA" id="ARBA00022691"/>
    </source>
</evidence>
<dbReference type="PIRSF" id="PIRSF005739">
    <property type="entry name" value="O-mtase"/>
    <property type="match status" value="1"/>
</dbReference>
<feature type="domain" description="O-methyltransferase C-terminal" evidence="5">
    <location>
        <begin position="132"/>
        <end position="335"/>
    </location>
</feature>
<name>A0ABW1MVS0_9ACTN</name>
<dbReference type="Pfam" id="PF08100">
    <property type="entry name" value="Dimerisation"/>
    <property type="match status" value="1"/>
</dbReference>
<dbReference type="PANTHER" id="PTHR43712">
    <property type="entry name" value="PUTATIVE (AFU_ORTHOLOGUE AFUA_4G14580)-RELATED"/>
    <property type="match status" value="1"/>
</dbReference>
<protein>
    <submittedName>
        <fullName evidence="7">Methyltransferase</fullName>
    </submittedName>
</protein>
<dbReference type="RefSeq" id="WP_342668392.1">
    <property type="nucleotide sequence ID" value="NZ_JBHSPX010000015.1"/>
</dbReference>
<reference evidence="8" key="1">
    <citation type="journal article" date="2019" name="Int. J. Syst. Evol. Microbiol.">
        <title>The Global Catalogue of Microorganisms (GCM) 10K type strain sequencing project: providing services to taxonomists for standard genome sequencing and annotation.</title>
        <authorList>
            <consortium name="The Broad Institute Genomics Platform"/>
            <consortium name="The Broad Institute Genome Sequencing Center for Infectious Disease"/>
            <person name="Wu L."/>
            <person name="Ma J."/>
        </authorList>
    </citation>
    <scope>NUCLEOTIDE SEQUENCE [LARGE SCALE GENOMIC DNA]</scope>
    <source>
        <strain evidence="8">CGMCC 1.15180</strain>
    </source>
</reference>
<feature type="domain" description="O-methyltransferase dimerisation" evidence="6">
    <location>
        <begin position="31"/>
        <end position="104"/>
    </location>
</feature>
<dbReference type="InterPro" id="IPR036390">
    <property type="entry name" value="WH_DNA-bd_sf"/>
</dbReference>
<evidence type="ECO:0000259" key="5">
    <source>
        <dbReference type="Pfam" id="PF00891"/>
    </source>
</evidence>
<evidence type="ECO:0000313" key="7">
    <source>
        <dbReference type="EMBL" id="MFC6067783.1"/>
    </source>
</evidence>
<dbReference type="Gene3D" id="1.10.10.10">
    <property type="entry name" value="Winged helix-like DNA-binding domain superfamily/Winged helix DNA-binding domain"/>
    <property type="match status" value="1"/>
</dbReference>
<keyword evidence="1 7" id="KW-0489">Methyltransferase</keyword>
<evidence type="ECO:0000259" key="6">
    <source>
        <dbReference type="Pfam" id="PF08100"/>
    </source>
</evidence>
<dbReference type="Pfam" id="PF00891">
    <property type="entry name" value="Methyltransf_2"/>
    <property type="match status" value="1"/>
</dbReference>
<dbReference type="PANTHER" id="PTHR43712:SF2">
    <property type="entry name" value="O-METHYLTRANSFERASE CICE"/>
    <property type="match status" value="1"/>
</dbReference>